<evidence type="ECO:0000313" key="2">
    <source>
        <dbReference type="EMBL" id="WKA06868.1"/>
    </source>
</evidence>
<proteinExistence type="predicted"/>
<sequence>MRSIRGGLTSMKDMLSLRKEIVWVHLGKERFPPGKYVKIKPEVDNPFKLLLRIGENAYKIELLDNYAVSPTFNLSNLSPFHASNSNLDSRMSLFHPEELDTAASFYMV</sequence>
<evidence type="ECO:0000313" key="3">
    <source>
        <dbReference type="Proteomes" id="UP001227230"/>
    </source>
</evidence>
<name>A0ABY9DIL6_VITVI</name>
<keyword evidence="3" id="KW-1185">Reference proteome</keyword>
<feature type="domain" description="Tf2-1-like SH3-like" evidence="1">
    <location>
        <begin position="20"/>
        <end position="81"/>
    </location>
</feature>
<dbReference type="Proteomes" id="UP001227230">
    <property type="component" value="Chromosome 16"/>
</dbReference>
<protein>
    <recommendedName>
        <fullName evidence="1">Tf2-1-like SH3-like domain-containing protein</fullName>
    </recommendedName>
</protein>
<dbReference type="EMBL" id="CP126663">
    <property type="protein sequence ID" value="WKA06868.1"/>
    <property type="molecule type" value="Genomic_DNA"/>
</dbReference>
<gene>
    <name evidence="2" type="ORF">VitviT2T_024748</name>
</gene>
<reference evidence="2 3" key="1">
    <citation type="journal article" date="2023" name="Hortic Res">
        <title>The complete reference genome for grapevine (Vitis vinifera L.) genetics and breeding.</title>
        <authorList>
            <person name="Shi X."/>
            <person name="Cao S."/>
            <person name="Wang X."/>
            <person name="Huang S."/>
            <person name="Wang Y."/>
            <person name="Liu Z."/>
            <person name="Liu W."/>
            <person name="Leng X."/>
            <person name="Peng Y."/>
            <person name="Wang N."/>
            <person name="Wang Y."/>
            <person name="Ma Z."/>
            <person name="Xu X."/>
            <person name="Zhang F."/>
            <person name="Xue H."/>
            <person name="Zhong H."/>
            <person name="Wang Y."/>
            <person name="Zhang K."/>
            <person name="Velt A."/>
            <person name="Avia K."/>
            <person name="Holtgrawe D."/>
            <person name="Grimplet J."/>
            <person name="Matus J.T."/>
            <person name="Ware D."/>
            <person name="Wu X."/>
            <person name="Wang H."/>
            <person name="Liu C."/>
            <person name="Fang Y."/>
            <person name="Rustenholz C."/>
            <person name="Cheng Z."/>
            <person name="Xiao H."/>
            <person name="Zhou Y."/>
        </authorList>
    </citation>
    <scope>NUCLEOTIDE SEQUENCE [LARGE SCALE GENOMIC DNA]</scope>
    <source>
        <strain evidence="3">cv. Pinot noir / PN40024</strain>
        <tissue evidence="2">Leaf</tissue>
    </source>
</reference>
<accession>A0ABY9DIL6</accession>
<organism evidence="2 3">
    <name type="scientific">Vitis vinifera</name>
    <name type="common">Grape</name>
    <dbReference type="NCBI Taxonomy" id="29760"/>
    <lineage>
        <taxon>Eukaryota</taxon>
        <taxon>Viridiplantae</taxon>
        <taxon>Streptophyta</taxon>
        <taxon>Embryophyta</taxon>
        <taxon>Tracheophyta</taxon>
        <taxon>Spermatophyta</taxon>
        <taxon>Magnoliopsida</taxon>
        <taxon>eudicotyledons</taxon>
        <taxon>Gunneridae</taxon>
        <taxon>Pentapetalae</taxon>
        <taxon>rosids</taxon>
        <taxon>Vitales</taxon>
        <taxon>Vitaceae</taxon>
        <taxon>Viteae</taxon>
        <taxon>Vitis</taxon>
    </lineage>
</organism>
<dbReference type="InterPro" id="IPR056924">
    <property type="entry name" value="SH3_Tf2-1"/>
</dbReference>
<evidence type="ECO:0000259" key="1">
    <source>
        <dbReference type="Pfam" id="PF24626"/>
    </source>
</evidence>
<dbReference type="Pfam" id="PF24626">
    <property type="entry name" value="SH3_Tf2-1"/>
    <property type="match status" value="1"/>
</dbReference>